<keyword evidence="3" id="KW-0378">Hydrolase</keyword>
<gene>
    <name evidence="6" type="ORF">ANN_13643</name>
</gene>
<protein>
    <recommendedName>
        <fullName evidence="5">Carboxylesterase type B domain-containing protein</fullName>
    </recommendedName>
</protein>
<evidence type="ECO:0000313" key="6">
    <source>
        <dbReference type="EMBL" id="KAJ4446941.1"/>
    </source>
</evidence>
<accession>A0ABQ8TLZ4</accession>
<evidence type="ECO:0000256" key="4">
    <source>
        <dbReference type="ARBA" id="ARBA00023180"/>
    </source>
</evidence>
<comment type="caution">
    <text evidence="6">The sequence shown here is derived from an EMBL/GenBank/DDBJ whole genome shotgun (WGS) entry which is preliminary data.</text>
</comment>
<organism evidence="6 7">
    <name type="scientific">Periplaneta americana</name>
    <name type="common">American cockroach</name>
    <name type="synonym">Blatta americana</name>
    <dbReference type="NCBI Taxonomy" id="6978"/>
    <lineage>
        <taxon>Eukaryota</taxon>
        <taxon>Metazoa</taxon>
        <taxon>Ecdysozoa</taxon>
        <taxon>Arthropoda</taxon>
        <taxon>Hexapoda</taxon>
        <taxon>Insecta</taxon>
        <taxon>Pterygota</taxon>
        <taxon>Neoptera</taxon>
        <taxon>Polyneoptera</taxon>
        <taxon>Dictyoptera</taxon>
        <taxon>Blattodea</taxon>
        <taxon>Blattoidea</taxon>
        <taxon>Blattidae</taxon>
        <taxon>Blattinae</taxon>
        <taxon>Periplaneta</taxon>
    </lineage>
</organism>
<feature type="domain" description="Carboxylesterase type B" evidence="5">
    <location>
        <begin position="45"/>
        <end position="304"/>
    </location>
</feature>
<dbReference type="InterPro" id="IPR029058">
    <property type="entry name" value="AB_hydrolase_fold"/>
</dbReference>
<evidence type="ECO:0000313" key="7">
    <source>
        <dbReference type="Proteomes" id="UP001148838"/>
    </source>
</evidence>
<name>A0ABQ8TLZ4_PERAM</name>
<evidence type="ECO:0000256" key="2">
    <source>
        <dbReference type="ARBA" id="ARBA00022487"/>
    </source>
</evidence>
<dbReference type="Proteomes" id="UP001148838">
    <property type="component" value="Unassembled WGS sequence"/>
</dbReference>
<evidence type="ECO:0000256" key="3">
    <source>
        <dbReference type="ARBA" id="ARBA00022801"/>
    </source>
</evidence>
<keyword evidence="7" id="KW-1185">Reference proteome</keyword>
<dbReference type="PANTHER" id="PTHR43142">
    <property type="entry name" value="CARBOXYLIC ESTER HYDROLASE"/>
    <property type="match status" value="1"/>
</dbReference>
<sequence length="321" mass="36624">MQNAKFTLEQRVFMYDAYVKTESCREVHRQFEVKYPGAPIQGRETKKHGVPTIWFGPVVESAVGEGDEMFISATPLEAILSTAGQHLAPWMVGFTSGDGAILAAGIYEHESVIQNLNEDFEGFMDNFLSRSKETQTERRETAKRIREFYFGNKPINKDTRKAMVDMYTDMMQGCCTDSPVKLHSKAGATVYYYYFDYRGKNSFSAVFGDPTEDYGVCHMDDMMYLFPEDHIFSNSTKTAEDDEMVDIMTTIWTNFARTGNPTSEVCNLVKWRPVSSPEVMEYGHIDSTGLHVRHNLLKDHLKLWSSIAPTSADDHKERDEL</sequence>
<dbReference type="PANTHER" id="PTHR43142:SF1">
    <property type="entry name" value="CARBOXYLIC ESTER HYDROLASE"/>
    <property type="match status" value="1"/>
</dbReference>
<comment type="similarity">
    <text evidence="1">Belongs to the type-B carboxylesterase/lipase family.</text>
</comment>
<dbReference type="InterPro" id="IPR002018">
    <property type="entry name" value="CarbesteraseB"/>
</dbReference>
<dbReference type="SUPFAM" id="SSF53474">
    <property type="entry name" value="alpha/beta-Hydrolases"/>
    <property type="match status" value="1"/>
</dbReference>
<evidence type="ECO:0000259" key="5">
    <source>
        <dbReference type="Pfam" id="PF00135"/>
    </source>
</evidence>
<reference evidence="6 7" key="1">
    <citation type="journal article" date="2022" name="Allergy">
        <title>Genome assembly and annotation of Periplaneta americana reveal a comprehensive cockroach allergen profile.</title>
        <authorList>
            <person name="Wang L."/>
            <person name="Xiong Q."/>
            <person name="Saelim N."/>
            <person name="Wang L."/>
            <person name="Nong W."/>
            <person name="Wan A.T."/>
            <person name="Shi M."/>
            <person name="Liu X."/>
            <person name="Cao Q."/>
            <person name="Hui J.H.L."/>
            <person name="Sookrung N."/>
            <person name="Leung T.F."/>
            <person name="Tungtrongchitr A."/>
            <person name="Tsui S.K.W."/>
        </authorList>
    </citation>
    <scope>NUCLEOTIDE SEQUENCE [LARGE SCALE GENOMIC DNA]</scope>
    <source>
        <strain evidence="6">PWHHKU_190912</strain>
    </source>
</reference>
<proteinExistence type="inferred from homology"/>
<dbReference type="Gene3D" id="3.40.50.1820">
    <property type="entry name" value="alpha/beta hydrolase"/>
    <property type="match status" value="1"/>
</dbReference>
<keyword evidence="2" id="KW-0719">Serine esterase</keyword>
<keyword evidence="4" id="KW-0325">Glycoprotein</keyword>
<dbReference type="Pfam" id="PF00135">
    <property type="entry name" value="COesterase"/>
    <property type="match status" value="1"/>
</dbReference>
<evidence type="ECO:0000256" key="1">
    <source>
        <dbReference type="ARBA" id="ARBA00005964"/>
    </source>
</evidence>
<dbReference type="EMBL" id="JAJSOF020000009">
    <property type="protein sequence ID" value="KAJ4446941.1"/>
    <property type="molecule type" value="Genomic_DNA"/>
</dbReference>